<keyword evidence="2" id="KW-0479">Metal-binding</keyword>
<keyword evidence="5" id="KW-1185">Reference proteome</keyword>
<dbReference type="Proteomes" id="UP000555448">
    <property type="component" value="Unassembled WGS sequence"/>
</dbReference>
<sequence length="331" mass="36255">MTTYALATVSAPAVTRQAALVIDEQVAPLDRLAERFGAASLLRGASVLSLLERWEEALPQLDALAEAARSATDVDWLPVDAVQFHAPVDLPRQIFCTGANYRTHVVQMMVDTDTAPEGVSGDAIRTWAEKMMDERLANGEPYVFTKPLTTVAGPNDPLTLPTNTTKPDWELELAVVIGKGGLNISREDAMAHVAGYAIVNDVSARDLIPRTDYKLLGTDWLRAKGQEGFLPFGPYLVPRRFVADPYDLNIRLSVDGQLMQNESTSDMMFDIARQIEYISRYSRLLPGDVICTGSPAGNGTHYNRYLRDGDVMVGEIDGLGRQTIRCVAAQA</sequence>
<reference evidence="4 5" key="1">
    <citation type="submission" date="2020-08" db="EMBL/GenBank/DDBJ databases">
        <title>Functional genomics of gut bacteria from endangered species of beetles.</title>
        <authorList>
            <person name="Carlos-Shanley C."/>
        </authorList>
    </citation>
    <scope>NUCLEOTIDE SEQUENCE [LARGE SCALE GENOMIC DNA]</scope>
    <source>
        <strain evidence="4 5">S00245</strain>
    </source>
</reference>
<dbReference type="GO" id="GO:0003824">
    <property type="term" value="F:catalytic activity"/>
    <property type="evidence" value="ECO:0007669"/>
    <property type="project" value="InterPro"/>
</dbReference>
<organism evidence="4 5">
    <name type="scientific">Novosphingobium chloroacetimidivorans</name>
    <dbReference type="NCBI Taxonomy" id="1428314"/>
    <lineage>
        <taxon>Bacteria</taxon>
        <taxon>Pseudomonadati</taxon>
        <taxon>Pseudomonadota</taxon>
        <taxon>Alphaproteobacteria</taxon>
        <taxon>Sphingomonadales</taxon>
        <taxon>Sphingomonadaceae</taxon>
        <taxon>Novosphingobium</taxon>
    </lineage>
</organism>
<evidence type="ECO:0000313" key="5">
    <source>
        <dbReference type="Proteomes" id="UP000555448"/>
    </source>
</evidence>
<dbReference type="EMBL" id="JACHLR010000007">
    <property type="protein sequence ID" value="MBB4858651.1"/>
    <property type="molecule type" value="Genomic_DNA"/>
</dbReference>
<dbReference type="InterPro" id="IPR051121">
    <property type="entry name" value="FAH"/>
</dbReference>
<dbReference type="Gene3D" id="3.90.850.10">
    <property type="entry name" value="Fumarylacetoacetase-like, C-terminal domain"/>
    <property type="match status" value="1"/>
</dbReference>
<dbReference type="Pfam" id="PF01557">
    <property type="entry name" value="FAA_hydrolase"/>
    <property type="match status" value="1"/>
</dbReference>
<dbReference type="InterPro" id="IPR036663">
    <property type="entry name" value="Fumarylacetoacetase_C_sf"/>
</dbReference>
<dbReference type="AlphaFoldDB" id="A0A7W7NVU4"/>
<dbReference type="PANTHER" id="PTHR42796">
    <property type="entry name" value="FUMARYLACETOACETATE HYDROLASE DOMAIN-CONTAINING PROTEIN 2A-RELATED"/>
    <property type="match status" value="1"/>
</dbReference>
<name>A0A7W7NVU4_9SPHN</name>
<evidence type="ECO:0000259" key="3">
    <source>
        <dbReference type="Pfam" id="PF01557"/>
    </source>
</evidence>
<comment type="caution">
    <text evidence="4">The sequence shown here is derived from an EMBL/GenBank/DDBJ whole genome shotgun (WGS) entry which is preliminary data.</text>
</comment>
<dbReference type="InterPro" id="IPR011234">
    <property type="entry name" value="Fumarylacetoacetase-like_C"/>
</dbReference>
<comment type="similarity">
    <text evidence="1">Belongs to the FAH family.</text>
</comment>
<proteinExistence type="inferred from homology"/>
<dbReference type="GO" id="GO:0046872">
    <property type="term" value="F:metal ion binding"/>
    <property type="evidence" value="ECO:0007669"/>
    <property type="project" value="UniProtKB-KW"/>
</dbReference>
<dbReference type="GO" id="GO:0044281">
    <property type="term" value="P:small molecule metabolic process"/>
    <property type="evidence" value="ECO:0007669"/>
    <property type="project" value="UniProtKB-ARBA"/>
</dbReference>
<evidence type="ECO:0000256" key="2">
    <source>
        <dbReference type="ARBA" id="ARBA00022723"/>
    </source>
</evidence>
<dbReference type="SUPFAM" id="SSF56529">
    <property type="entry name" value="FAH"/>
    <property type="match status" value="1"/>
</dbReference>
<evidence type="ECO:0000313" key="4">
    <source>
        <dbReference type="EMBL" id="MBB4858651.1"/>
    </source>
</evidence>
<protein>
    <submittedName>
        <fullName evidence="4">2-keto-4-pentenoate hydratase/2-oxohepta-3-ene-1,7-dioic acid hydratase in catechol pathway</fullName>
    </submittedName>
</protein>
<dbReference type="PANTHER" id="PTHR42796:SF4">
    <property type="entry name" value="FUMARYLACETOACETATE HYDROLASE DOMAIN-CONTAINING PROTEIN 2A"/>
    <property type="match status" value="1"/>
</dbReference>
<feature type="domain" description="Fumarylacetoacetase-like C-terminal" evidence="3">
    <location>
        <begin position="93"/>
        <end position="323"/>
    </location>
</feature>
<evidence type="ECO:0000256" key="1">
    <source>
        <dbReference type="ARBA" id="ARBA00010211"/>
    </source>
</evidence>
<accession>A0A7W7NVU4</accession>
<dbReference type="RefSeq" id="WP_184244511.1">
    <property type="nucleotide sequence ID" value="NZ_JACHLR010000007.1"/>
</dbReference>
<gene>
    <name evidence="4" type="ORF">HNO88_001977</name>
</gene>